<protein>
    <submittedName>
        <fullName evidence="2">VWA domain-containing protein</fullName>
    </submittedName>
</protein>
<evidence type="ECO:0000313" key="3">
    <source>
        <dbReference type="Proteomes" id="UP000772181"/>
    </source>
</evidence>
<evidence type="ECO:0000256" key="1">
    <source>
        <dbReference type="SAM" id="Coils"/>
    </source>
</evidence>
<name>A0A933LQY9_UNCTE</name>
<comment type="caution">
    <text evidence="2">The sequence shown here is derived from an EMBL/GenBank/DDBJ whole genome shotgun (WGS) entry which is preliminary data.</text>
</comment>
<gene>
    <name evidence="2" type="ORF">HY730_07510</name>
</gene>
<dbReference type="Gene3D" id="3.40.50.410">
    <property type="entry name" value="von Willebrand factor, type A domain"/>
    <property type="match status" value="1"/>
</dbReference>
<proteinExistence type="predicted"/>
<dbReference type="Proteomes" id="UP000772181">
    <property type="component" value="Unassembled WGS sequence"/>
</dbReference>
<sequence>MKRFRYSPWDGTQKVFPMDAEDIIGKLADLFIDSGDFSWALSMMMQEGLTGPDGQKIISGLNDLLEQLKRMRQEYLDWYSSKLPFQQFKQSLDELIKKELERIKRLEKSLQEDVQNQGANANKGSLQQQLQQLLEKLGSPEKAREFLEKLKQQLASRQNELNDPSFNFSKLLSNFQDYSPQARGNETELEDLMSKLDSISALEKFMKRYKFTGKVDLEFEEALNLMEEMEKLEALEKMLRAARFGKDLDEIDVDLIRRVLGEEAAESINKLKELKKVLEEGGYVISAGKRLELTPKGIRKIGEKALVDIFSALDKDQFGQHQIAKRGVGAIKSEETKPYRYGDPFTIDVGRTLMNSLTRTGSGQSLDLRPEDFEVYDTEFQTRSATVVMLDMSWSMIWFNRFFAAKKVAIALNSLIKNQYSRDSLNVVGFYAIAREIPIEELPYVQLQEGVMGTNMKDGFRIAENLLNRNKGCNKQIIMITDGEPTAHFEHGELFFQYPPSHRTLLETLKEVRRCTAQDIVINVFMLSNDYYLREFVNKMTQINKGRAFYTSPEHLGHYLLIDYIQKKRKRIV</sequence>
<accession>A0A933LQY9</accession>
<dbReference type="InterPro" id="IPR036465">
    <property type="entry name" value="vWFA_dom_sf"/>
</dbReference>
<feature type="coiled-coil region" evidence="1">
    <location>
        <begin position="215"/>
        <end position="242"/>
    </location>
</feature>
<dbReference type="AlphaFoldDB" id="A0A933LQY9"/>
<evidence type="ECO:0000313" key="2">
    <source>
        <dbReference type="EMBL" id="MBI4596204.1"/>
    </source>
</evidence>
<organism evidence="2 3">
    <name type="scientific">Tectimicrobiota bacterium</name>
    <dbReference type="NCBI Taxonomy" id="2528274"/>
    <lineage>
        <taxon>Bacteria</taxon>
        <taxon>Pseudomonadati</taxon>
        <taxon>Nitrospinota/Tectimicrobiota group</taxon>
        <taxon>Candidatus Tectimicrobiota</taxon>
    </lineage>
</organism>
<dbReference type="EMBL" id="JACQWF010000332">
    <property type="protein sequence ID" value="MBI4596204.1"/>
    <property type="molecule type" value="Genomic_DNA"/>
</dbReference>
<feature type="coiled-coil region" evidence="1">
    <location>
        <begin position="89"/>
        <end position="136"/>
    </location>
</feature>
<dbReference type="SUPFAM" id="SSF53300">
    <property type="entry name" value="vWA-like"/>
    <property type="match status" value="1"/>
</dbReference>
<keyword evidence="1" id="KW-0175">Coiled coil</keyword>
<dbReference type="CDD" id="cd00198">
    <property type="entry name" value="vWFA"/>
    <property type="match status" value="1"/>
</dbReference>
<reference evidence="2" key="1">
    <citation type="submission" date="2020-07" db="EMBL/GenBank/DDBJ databases">
        <title>Huge and variable diversity of episymbiotic CPR bacteria and DPANN archaea in groundwater ecosystems.</title>
        <authorList>
            <person name="He C.Y."/>
            <person name="Keren R."/>
            <person name="Whittaker M."/>
            <person name="Farag I.F."/>
            <person name="Doudna J."/>
            <person name="Cate J.H.D."/>
            <person name="Banfield J.F."/>
        </authorList>
    </citation>
    <scope>NUCLEOTIDE SEQUENCE</scope>
    <source>
        <strain evidence="2">NC_groundwater_1482_Ag_S-0.65um_47_24</strain>
    </source>
</reference>